<protein>
    <submittedName>
        <fullName evidence="1">4449_t:CDS:1</fullName>
    </submittedName>
</protein>
<reference evidence="1" key="1">
    <citation type="submission" date="2021-06" db="EMBL/GenBank/DDBJ databases">
        <authorList>
            <person name="Kallberg Y."/>
            <person name="Tangrot J."/>
            <person name="Rosling A."/>
        </authorList>
    </citation>
    <scope>NUCLEOTIDE SEQUENCE</scope>
    <source>
        <strain evidence="1">MA461A</strain>
    </source>
</reference>
<evidence type="ECO:0000313" key="2">
    <source>
        <dbReference type="Proteomes" id="UP000789920"/>
    </source>
</evidence>
<keyword evidence="2" id="KW-1185">Reference proteome</keyword>
<accession>A0ACA9SGR7</accession>
<organism evidence="1 2">
    <name type="scientific">Racocetra persica</name>
    <dbReference type="NCBI Taxonomy" id="160502"/>
    <lineage>
        <taxon>Eukaryota</taxon>
        <taxon>Fungi</taxon>
        <taxon>Fungi incertae sedis</taxon>
        <taxon>Mucoromycota</taxon>
        <taxon>Glomeromycotina</taxon>
        <taxon>Glomeromycetes</taxon>
        <taxon>Diversisporales</taxon>
        <taxon>Gigasporaceae</taxon>
        <taxon>Racocetra</taxon>
    </lineage>
</organism>
<gene>
    <name evidence="1" type="ORF">RPERSI_LOCUS29873</name>
</gene>
<feature type="non-terminal residue" evidence="1">
    <location>
        <position position="46"/>
    </location>
</feature>
<comment type="caution">
    <text evidence="1">The sequence shown here is derived from an EMBL/GenBank/DDBJ whole genome shotgun (WGS) entry which is preliminary data.</text>
</comment>
<feature type="non-terminal residue" evidence="1">
    <location>
        <position position="1"/>
    </location>
</feature>
<proteinExistence type="predicted"/>
<name>A0ACA9SGR7_9GLOM</name>
<evidence type="ECO:0000313" key="1">
    <source>
        <dbReference type="EMBL" id="CAG8836279.1"/>
    </source>
</evidence>
<sequence length="46" mass="5530">PIDTSIIAAFKLHYYHMQLEYAIDCNKARESNIYKVDQLQAMRWIK</sequence>
<dbReference type="EMBL" id="CAJVQC010114233">
    <property type="protein sequence ID" value="CAG8836279.1"/>
    <property type="molecule type" value="Genomic_DNA"/>
</dbReference>
<dbReference type="Proteomes" id="UP000789920">
    <property type="component" value="Unassembled WGS sequence"/>
</dbReference>